<gene>
    <name evidence="1" type="ORF">AAFF_G00119160</name>
</gene>
<dbReference type="Pfam" id="PF15001">
    <property type="entry name" value="AP-5_subunit_s1"/>
    <property type="match status" value="1"/>
</dbReference>
<dbReference type="PANTHER" id="PTHR16120:SF0">
    <property type="entry name" value="AP-5 COMPLEX SUBUNIT SIGMA-1"/>
    <property type="match status" value="1"/>
</dbReference>
<comment type="caution">
    <text evidence="1">The sequence shown here is derived from an EMBL/GenBank/DDBJ whole genome shotgun (WGS) entry which is preliminary data.</text>
</comment>
<dbReference type="Proteomes" id="UP001221898">
    <property type="component" value="Unassembled WGS sequence"/>
</dbReference>
<evidence type="ECO:0000313" key="1">
    <source>
        <dbReference type="EMBL" id="KAJ8389526.1"/>
    </source>
</evidence>
<reference evidence="1" key="1">
    <citation type="journal article" date="2023" name="Science">
        <title>Genome structures resolve the early diversification of teleost fishes.</title>
        <authorList>
            <person name="Parey E."/>
            <person name="Louis A."/>
            <person name="Montfort J."/>
            <person name="Bouchez O."/>
            <person name="Roques C."/>
            <person name="Iampietro C."/>
            <person name="Lluch J."/>
            <person name="Castinel A."/>
            <person name="Donnadieu C."/>
            <person name="Desvignes T."/>
            <person name="Floi Bucao C."/>
            <person name="Jouanno E."/>
            <person name="Wen M."/>
            <person name="Mejri S."/>
            <person name="Dirks R."/>
            <person name="Jansen H."/>
            <person name="Henkel C."/>
            <person name="Chen W.J."/>
            <person name="Zahm M."/>
            <person name="Cabau C."/>
            <person name="Klopp C."/>
            <person name="Thompson A.W."/>
            <person name="Robinson-Rechavi M."/>
            <person name="Braasch I."/>
            <person name="Lecointre G."/>
            <person name="Bobe J."/>
            <person name="Postlethwait J.H."/>
            <person name="Berthelot C."/>
            <person name="Roest Crollius H."/>
            <person name="Guiguen Y."/>
        </authorList>
    </citation>
    <scope>NUCLEOTIDE SEQUENCE</scope>
    <source>
        <strain evidence="1">NC1722</strain>
    </source>
</reference>
<accession>A0AAD7RV26</accession>
<dbReference type="EMBL" id="JAINUG010000181">
    <property type="protein sequence ID" value="KAJ8389526.1"/>
    <property type="molecule type" value="Genomic_DNA"/>
</dbReference>
<dbReference type="AlphaFoldDB" id="A0AAD7RV26"/>
<dbReference type="PANTHER" id="PTHR16120">
    <property type="entry name" value="AP-5 COMPLEX SUBUNIT SIGMA-1"/>
    <property type="match status" value="1"/>
</dbReference>
<keyword evidence="2" id="KW-1185">Reference proteome</keyword>
<dbReference type="GO" id="GO:0005764">
    <property type="term" value="C:lysosome"/>
    <property type="evidence" value="ECO:0007669"/>
    <property type="project" value="TreeGrafter"/>
</dbReference>
<proteinExistence type="predicted"/>
<organism evidence="1 2">
    <name type="scientific">Aldrovandia affinis</name>
    <dbReference type="NCBI Taxonomy" id="143900"/>
    <lineage>
        <taxon>Eukaryota</taxon>
        <taxon>Metazoa</taxon>
        <taxon>Chordata</taxon>
        <taxon>Craniata</taxon>
        <taxon>Vertebrata</taxon>
        <taxon>Euteleostomi</taxon>
        <taxon>Actinopterygii</taxon>
        <taxon>Neopterygii</taxon>
        <taxon>Teleostei</taxon>
        <taxon>Notacanthiformes</taxon>
        <taxon>Halosauridae</taxon>
        <taxon>Aldrovandia</taxon>
    </lineage>
</organism>
<evidence type="ECO:0008006" key="3">
    <source>
        <dbReference type="Google" id="ProtNLM"/>
    </source>
</evidence>
<dbReference type="GO" id="GO:0005770">
    <property type="term" value="C:late endosome"/>
    <property type="evidence" value="ECO:0007669"/>
    <property type="project" value="TreeGrafter"/>
</dbReference>
<dbReference type="GO" id="GO:0030119">
    <property type="term" value="C:AP-type membrane coat adaptor complex"/>
    <property type="evidence" value="ECO:0007669"/>
    <property type="project" value="InterPro"/>
</dbReference>
<dbReference type="GO" id="GO:0005829">
    <property type="term" value="C:cytosol"/>
    <property type="evidence" value="ECO:0007669"/>
    <property type="project" value="TreeGrafter"/>
</dbReference>
<protein>
    <recommendedName>
        <fullName evidence="3">AP-5 complex subunit sigma-1</fullName>
    </recommendedName>
</protein>
<sequence length="234" mass="25680">MKWHQKIKLLGKRRIKIGSFCLHEKSPARAPEGTMVQCFLIHTLCPIGALSAGGSRVLFSRVFGPEEAMLSGPDHDLSPEGRRLLQKERLAVVARQVQSACGLWREAAGRPAVEAVLGEESAALQEAESGVLRLAAGDPFPREGCVLWLAVQALGFTLVCQSHENLLLAEGTLRNLARLCLDNLRLLGPGSEVVLKSDRIEALLHRLLPHGQLLFLNHRFAQSLDKELTAYMAK</sequence>
<dbReference type="GO" id="GO:0016197">
    <property type="term" value="P:endosomal transport"/>
    <property type="evidence" value="ECO:0007669"/>
    <property type="project" value="InterPro"/>
</dbReference>
<name>A0AAD7RV26_9TELE</name>
<dbReference type="InterPro" id="IPR029392">
    <property type="entry name" value="AP-5_subunit_s1"/>
</dbReference>
<dbReference type="GO" id="GO:0000724">
    <property type="term" value="P:double-strand break repair via homologous recombination"/>
    <property type="evidence" value="ECO:0007669"/>
    <property type="project" value="InterPro"/>
</dbReference>
<evidence type="ECO:0000313" key="2">
    <source>
        <dbReference type="Proteomes" id="UP001221898"/>
    </source>
</evidence>